<reference evidence="8" key="1">
    <citation type="submission" date="2022-07" db="EMBL/GenBank/DDBJ databases">
        <title>Genome analysis of Parmales, a sister group of diatoms, reveals the evolutionary specialization of diatoms from phago-mixotrophs to photoautotrophs.</title>
        <authorList>
            <person name="Ban H."/>
            <person name="Sato S."/>
            <person name="Yoshikawa S."/>
            <person name="Kazumasa Y."/>
            <person name="Nakamura Y."/>
            <person name="Ichinomiya M."/>
            <person name="Saitoh K."/>
            <person name="Sato N."/>
            <person name="Blanc-Mathieu R."/>
            <person name="Endo H."/>
            <person name="Kuwata A."/>
            <person name="Ogata H."/>
        </authorList>
    </citation>
    <scope>NUCLEOTIDE SEQUENCE</scope>
</reference>
<evidence type="ECO:0000256" key="3">
    <source>
        <dbReference type="ARBA" id="ARBA00022989"/>
    </source>
</evidence>
<dbReference type="GO" id="GO:0016020">
    <property type="term" value="C:membrane"/>
    <property type="evidence" value="ECO:0007669"/>
    <property type="project" value="UniProtKB-SubCell"/>
</dbReference>
<feature type="signal peptide" evidence="6">
    <location>
        <begin position="1"/>
        <end position="19"/>
    </location>
</feature>
<comment type="caution">
    <text evidence="8">The sequence shown here is derived from an EMBL/GenBank/DDBJ whole genome shotgun (WGS) entry which is preliminary data.</text>
</comment>
<protein>
    <recommendedName>
        <fullName evidence="7">Amino acid transporter transmembrane domain-containing protein</fullName>
    </recommendedName>
</protein>
<name>A0A9W7ADB9_9STRA</name>
<dbReference type="InterPro" id="IPR013057">
    <property type="entry name" value="AA_transpt_TM"/>
</dbReference>
<feature type="transmembrane region" description="Helical" evidence="5">
    <location>
        <begin position="229"/>
        <end position="251"/>
    </location>
</feature>
<feature type="transmembrane region" description="Helical" evidence="5">
    <location>
        <begin position="348"/>
        <end position="368"/>
    </location>
</feature>
<organism evidence="8 9">
    <name type="scientific">Triparma retinervis</name>
    <dbReference type="NCBI Taxonomy" id="2557542"/>
    <lineage>
        <taxon>Eukaryota</taxon>
        <taxon>Sar</taxon>
        <taxon>Stramenopiles</taxon>
        <taxon>Ochrophyta</taxon>
        <taxon>Bolidophyceae</taxon>
        <taxon>Parmales</taxon>
        <taxon>Triparmaceae</taxon>
        <taxon>Triparma</taxon>
    </lineage>
</organism>
<keyword evidence="4 5" id="KW-0472">Membrane</keyword>
<evidence type="ECO:0000256" key="2">
    <source>
        <dbReference type="ARBA" id="ARBA00022692"/>
    </source>
</evidence>
<evidence type="ECO:0000256" key="1">
    <source>
        <dbReference type="ARBA" id="ARBA00004141"/>
    </source>
</evidence>
<feature type="transmembrane region" description="Helical" evidence="5">
    <location>
        <begin position="113"/>
        <end position="131"/>
    </location>
</feature>
<evidence type="ECO:0000256" key="6">
    <source>
        <dbReference type="SAM" id="SignalP"/>
    </source>
</evidence>
<dbReference type="GO" id="GO:0015179">
    <property type="term" value="F:L-amino acid transmembrane transporter activity"/>
    <property type="evidence" value="ECO:0007669"/>
    <property type="project" value="TreeGrafter"/>
</dbReference>
<feature type="transmembrane region" description="Helical" evidence="5">
    <location>
        <begin position="422"/>
        <end position="442"/>
    </location>
</feature>
<evidence type="ECO:0000313" key="9">
    <source>
        <dbReference type="Proteomes" id="UP001165082"/>
    </source>
</evidence>
<feature type="transmembrane region" description="Helical" evidence="5">
    <location>
        <begin position="197"/>
        <end position="217"/>
    </location>
</feature>
<feature type="domain" description="Amino acid transporter transmembrane" evidence="7">
    <location>
        <begin position="17"/>
        <end position="377"/>
    </location>
</feature>
<feature type="transmembrane region" description="Helical" evidence="5">
    <location>
        <begin position="143"/>
        <end position="164"/>
    </location>
</feature>
<feature type="chain" id="PRO_5040806312" description="Amino acid transporter transmembrane domain-containing protein" evidence="6">
    <location>
        <begin position="20"/>
        <end position="467"/>
    </location>
</feature>
<accession>A0A9W7ADB9</accession>
<dbReference type="PANTHER" id="PTHR22950:SF461">
    <property type="entry name" value="AMINO ACID TRANSPORTER TRANSMEMBRANE DOMAIN-CONTAINING PROTEIN"/>
    <property type="match status" value="1"/>
</dbReference>
<keyword evidence="9" id="KW-1185">Reference proteome</keyword>
<sequence>MDWITAGLCMFAFTAPSACVGVPFSVGQTGTVLAPLVCLVVTFASSLGAYVLHDLALKFDCSSLPELGQALGGHKGRIFGGTIQLGNFLLYMPVATLVCAQALQGALDPKGNWFSGCIDYWILIVSLVCLATTQLRSLSNATALSFVSLGCVVWVVFTLIYIVWKNPLTEEEKNDTLHFGNPDMGSSSDSLKGWTNFALGVSTTAWAFVPSFLAVELSNKKVMESPRDFPKAIVLVAILNIIVYCGVGVYVTNQWGYDIEEPVMRFHAFPGDDIKSRILNLFWFLACLISYALDSVPLVASCQRTWAPNFDVDNDWSFTGIFVYFLISLPSYFSSIVMALFVPSLFCMLAIVTALTVPWVNLIYPAYLHNRNAKHEGKNKIESSNAKLLGDEEGGALGEDLLVGGGGGSTNDDEGIELSRMAVLFVLFMGVFLFLICALAAIGKLGIQELRGPMVVGCNGWIILDVD</sequence>
<dbReference type="Pfam" id="PF01490">
    <property type="entry name" value="Aa_trans"/>
    <property type="match status" value="1"/>
</dbReference>
<keyword evidence="6" id="KW-0732">Signal</keyword>
<evidence type="ECO:0000256" key="5">
    <source>
        <dbReference type="SAM" id="Phobius"/>
    </source>
</evidence>
<gene>
    <name evidence="8" type="ORF">TrRE_jg8656</name>
</gene>
<comment type="subcellular location">
    <subcellularLocation>
        <location evidence="1">Membrane</location>
        <topology evidence="1">Multi-pass membrane protein</topology>
    </subcellularLocation>
</comment>
<dbReference type="AlphaFoldDB" id="A0A9W7ADB9"/>
<dbReference type="Proteomes" id="UP001165082">
    <property type="component" value="Unassembled WGS sequence"/>
</dbReference>
<feature type="transmembrane region" description="Helical" evidence="5">
    <location>
        <begin position="281"/>
        <end position="300"/>
    </location>
</feature>
<dbReference type="PANTHER" id="PTHR22950">
    <property type="entry name" value="AMINO ACID TRANSPORTER"/>
    <property type="match status" value="1"/>
</dbReference>
<feature type="transmembrane region" description="Helical" evidence="5">
    <location>
        <begin position="88"/>
        <end position="107"/>
    </location>
</feature>
<evidence type="ECO:0000313" key="8">
    <source>
        <dbReference type="EMBL" id="GMH66294.1"/>
    </source>
</evidence>
<keyword evidence="3 5" id="KW-1133">Transmembrane helix</keyword>
<dbReference type="EMBL" id="BRXZ01003994">
    <property type="protein sequence ID" value="GMH66294.1"/>
    <property type="molecule type" value="Genomic_DNA"/>
</dbReference>
<evidence type="ECO:0000259" key="7">
    <source>
        <dbReference type="Pfam" id="PF01490"/>
    </source>
</evidence>
<feature type="transmembrane region" description="Helical" evidence="5">
    <location>
        <begin position="321"/>
        <end position="342"/>
    </location>
</feature>
<dbReference type="OrthoDB" id="40134at2759"/>
<feature type="transmembrane region" description="Helical" evidence="5">
    <location>
        <begin position="31"/>
        <end position="52"/>
    </location>
</feature>
<proteinExistence type="predicted"/>
<evidence type="ECO:0000256" key="4">
    <source>
        <dbReference type="ARBA" id="ARBA00023136"/>
    </source>
</evidence>
<keyword evidence="2 5" id="KW-0812">Transmembrane</keyword>